<dbReference type="GO" id="GO:0004519">
    <property type="term" value="F:endonuclease activity"/>
    <property type="evidence" value="ECO:0007669"/>
    <property type="project" value="UniProtKB-KW"/>
</dbReference>
<dbReference type="EMBL" id="SJSK01000004">
    <property type="protein sequence ID" value="TCC89278.1"/>
    <property type="molecule type" value="Genomic_DNA"/>
</dbReference>
<keyword evidence="3" id="KW-0269">Exonuclease</keyword>
<feature type="signal peptide" evidence="1">
    <location>
        <begin position="1"/>
        <end position="30"/>
    </location>
</feature>
<accession>A0A4R0MQX4</accession>
<protein>
    <submittedName>
        <fullName evidence="3">Endonuclease/exonuclease/phosphatase</fullName>
    </submittedName>
</protein>
<gene>
    <name evidence="3" type="ORF">EZ428_16415</name>
</gene>
<dbReference type="Gene3D" id="3.60.10.10">
    <property type="entry name" value="Endonuclease/exonuclease/phosphatase"/>
    <property type="match status" value="1"/>
</dbReference>
<keyword evidence="4" id="KW-1185">Reference proteome</keyword>
<sequence>MYHSSRKLIFLFTIILFCACSAKISSSSNAQTNSGLTLKVMTYNIHHANPPAKPGLIDLDAVAEVIKKENPDLVGLQEVDRFTKRSGNVDEAKVLAEKTGMNYQFFKAIDHDGGEYGVAILSKFPLQNGTKVDLPQVIKAEARVLSYATVTLPNKTQLIFANTHLDATRPDSNRVAQMKSILSTLSSKKEAVILVGDLNCEARAEPIVLLDQQYKRSCTASCAHTIPQDFPKKTIDYIALKNANWNVSGYYVIPETYASDHRPVVSVYQVK</sequence>
<dbReference type="AlphaFoldDB" id="A0A4R0MQX4"/>
<dbReference type="Pfam" id="PF03372">
    <property type="entry name" value="Exo_endo_phos"/>
    <property type="match status" value="1"/>
</dbReference>
<keyword evidence="3" id="KW-0378">Hydrolase</keyword>
<keyword evidence="1" id="KW-0732">Signal</keyword>
<dbReference type="OrthoDB" id="5447300at2"/>
<feature type="chain" id="PRO_5020193149" evidence="1">
    <location>
        <begin position="31"/>
        <end position="271"/>
    </location>
</feature>
<keyword evidence="3" id="KW-0540">Nuclease</keyword>
<dbReference type="InterPro" id="IPR051916">
    <property type="entry name" value="GPI-anchor_lipid_remodeler"/>
</dbReference>
<dbReference type="InterPro" id="IPR036691">
    <property type="entry name" value="Endo/exonu/phosph_ase_sf"/>
</dbReference>
<evidence type="ECO:0000313" key="3">
    <source>
        <dbReference type="EMBL" id="TCC89278.1"/>
    </source>
</evidence>
<dbReference type="GO" id="GO:0004527">
    <property type="term" value="F:exonuclease activity"/>
    <property type="evidence" value="ECO:0007669"/>
    <property type="project" value="UniProtKB-KW"/>
</dbReference>
<feature type="domain" description="Endonuclease/exonuclease/phosphatase" evidence="2">
    <location>
        <begin position="41"/>
        <end position="261"/>
    </location>
</feature>
<evidence type="ECO:0000256" key="1">
    <source>
        <dbReference type="SAM" id="SignalP"/>
    </source>
</evidence>
<reference evidence="3 4" key="1">
    <citation type="submission" date="2019-02" db="EMBL/GenBank/DDBJ databases">
        <title>Pedobacter sp. RP-1-13 sp. nov., isolated from Arctic soil.</title>
        <authorList>
            <person name="Dahal R.H."/>
        </authorList>
    </citation>
    <scope>NUCLEOTIDE SEQUENCE [LARGE SCALE GENOMIC DNA]</scope>
    <source>
        <strain evidence="3 4">RP-1-13</strain>
    </source>
</reference>
<dbReference type="Proteomes" id="UP000292884">
    <property type="component" value="Unassembled WGS sequence"/>
</dbReference>
<evidence type="ECO:0000313" key="4">
    <source>
        <dbReference type="Proteomes" id="UP000292884"/>
    </source>
</evidence>
<comment type="caution">
    <text evidence="3">The sequence shown here is derived from an EMBL/GenBank/DDBJ whole genome shotgun (WGS) entry which is preliminary data.</text>
</comment>
<evidence type="ECO:0000259" key="2">
    <source>
        <dbReference type="Pfam" id="PF03372"/>
    </source>
</evidence>
<dbReference type="GO" id="GO:0016020">
    <property type="term" value="C:membrane"/>
    <property type="evidence" value="ECO:0007669"/>
    <property type="project" value="GOC"/>
</dbReference>
<dbReference type="PANTHER" id="PTHR14859">
    <property type="entry name" value="CALCOFLUOR WHITE HYPERSENSITIVE PROTEIN PRECURSOR"/>
    <property type="match status" value="1"/>
</dbReference>
<dbReference type="GO" id="GO:0006506">
    <property type="term" value="P:GPI anchor biosynthetic process"/>
    <property type="evidence" value="ECO:0007669"/>
    <property type="project" value="TreeGrafter"/>
</dbReference>
<proteinExistence type="predicted"/>
<dbReference type="PANTHER" id="PTHR14859:SF15">
    <property type="entry name" value="ENDONUCLEASE_EXONUCLEASE_PHOSPHATASE DOMAIN-CONTAINING PROTEIN"/>
    <property type="match status" value="1"/>
</dbReference>
<dbReference type="SUPFAM" id="SSF56219">
    <property type="entry name" value="DNase I-like"/>
    <property type="match status" value="1"/>
</dbReference>
<organism evidence="3 4">
    <name type="scientific">Pedobacter frigiditerrae</name>
    <dbReference type="NCBI Taxonomy" id="2530452"/>
    <lineage>
        <taxon>Bacteria</taxon>
        <taxon>Pseudomonadati</taxon>
        <taxon>Bacteroidota</taxon>
        <taxon>Sphingobacteriia</taxon>
        <taxon>Sphingobacteriales</taxon>
        <taxon>Sphingobacteriaceae</taxon>
        <taxon>Pedobacter</taxon>
    </lineage>
</organism>
<keyword evidence="3" id="KW-0255">Endonuclease</keyword>
<name>A0A4R0MQX4_9SPHI</name>
<dbReference type="InterPro" id="IPR005135">
    <property type="entry name" value="Endo/exonuclease/phosphatase"/>
</dbReference>
<dbReference type="PROSITE" id="PS51257">
    <property type="entry name" value="PROKAR_LIPOPROTEIN"/>
    <property type="match status" value="1"/>
</dbReference>